<evidence type="ECO:0000256" key="5">
    <source>
        <dbReference type="ARBA" id="ARBA00022942"/>
    </source>
</evidence>
<dbReference type="GO" id="GO:0006511">
    <property type="term" value="P:ubiquitin-dependent protein catabolic process"/>
    <property type="evidence" value="ECO:0007669"/>
    <property type="project" value="TreeGrafter"/>
</dbReference>
<evidence type="ECO:0000313" key="10">
    <source>
        <dbReference type="EMBL" id="KAK6194798.1"/>
    </source>
</evidence>
<keyword evidence="5" id="KW-0647">Proteasome</keyword>
<comment type="caution">
    <text evidence="10">The sequence shown here is derived from an EMBL/GenBank/DDBJ whole genome shotgun (WGS) entry which is preliminary data.</text>
</comment>
<dbReference type="GO" id="GO:0005829">
    <property type="term" value="C:cytosol"/>
    <property type="evidence" value="ECO:0007669"/>
    <property type="project" value="TreeGrafter"/>
</dbReference>
<reference evidence="10 11" key="1">
    <citation type="submission" date="2024-01" db="EMBL/GenBank/DDBJ databases">
        <title>The genome of the rayed Mediterranean limpet Patella caerulea (Linnaeus, 1758).</title>
        <authorList>
            <person name="Anh-Thu Weber A."/>
            <person name="Halstead-Nussloch G."/>
        </authorList>
    </citation>
    <scope>NUCLEOTIDE SEQUENCE [LARGE SCALE GENOMIC DNA]</scope>
    <source>
        <strain evidence="10">AATW-2023a</strain>
        <tissue evidence="10">Whole specimen</tissue>
    </source>
</reference>
<feature type="domain" description="PCI" evidence="9">
    <location>
        <begin position="176"/>
        <end position="343"/>
    </location>
</feature>
<comment type="function">
    <text evidence="1">Component of the 26S proteasome, a multiprotein complex involved in the ATP-dependent degradation of ubiquitinated proteins. This complex plays a key role in the maintenance of protein homeostasis by removing misfolded or damaged proteins, which could impair cellular functions, and by removing proteins whose functions are no longer required. Therefore, the proteasome participates in numerous cellular processes, including cell cycle progression, apoptosis, or DNA damage repair.</text>
</comment>
<sequence>MAKEPKDVGVYLSEQQRKSSGDLATEWGKIEELYNKKLWHQLTLQLLTFVKNPVFSKGDGLVKMYENFISDFEHRINQQALMQLGVCIVKQIADTKQAIEFLENMKEKLKGNPEATILCATTVGTIKLRSKDFEGTKAVVEECSAMLDNIDGVTSVHSVFYELSSNYYKLMGNHAEYYKNALRLLGCVEVKDIPSGEQTERAYNLGLAAILGEGVYNFGELLAHPILENLKKSERAWLVDLMYAFNSGNIAKFDDLKKQWQGQPDLAANEFPMRQKISLLCLMEMTFRRPATNRQLSFKDISSSARIPIPEVELLVMKALSLGLVKGSIDEVDQKVHMTWVQPRVLDKDQISTMQSRLDQWCEDVKQMERLVEVRAHDILT</sequence>
<evidence type="ECO:0000256" key="1">
    <source>
        <dbReference type="ARBA" id="ARBA00002362"/>
    </source>
</evidence>
<evidence type="ECO:0000313" key="11">
    <source>
        <dbReference type="Proteomes" id="UP001347796"/>
    </source>
</evidence>
<organism evidence="10 11">
    <name type="scientific">Patella caerulea</name>
    <name type="common">Rayed Mediterranean limpet</name>
    <dbReference type="NCBI Taxonomy" id="87958"/>
    <lineage>
        <taxon>Eukaryota</taxon>
        <taxon>Metazoa</taxon>
        <taxon>Spiralia</taxon>
        <taxon>Lophotrochozoa</taxon>
        <taxon>Mollusca</taxon>
        <taxon>Gastropoda</taxon>
        <taxon>Patellogastropoda</taxon>
        <taxon>Patelloidea</taxon>
        <taxon>Patellidae</taxon>
        <taxon>Patella</taxon>
    </lineage>
</organism>
<dbReference type="SUPFAM" id="SSF46785">
    <property type="entry name" value="Winged helix' DNA-binding domain"/>
    <property type="match status" value="1"/>
</dbReference>
<dbReference type="Proteomes" id="UP001347796">
    <property type="component" value="Unassembled WGS sequence"/>
</dbReference>
<evidence type="ECO:0000256" key="2">
    <source>
        <dbReference type="ARBA" id="ARBA00006207"/>
    </source>
</evidence>
<dbReference type="Pfam" id="PF22037">
    <property type="entry name" value="PSD13_N"/>
    <property type="match status" value="1"/>
</dbReference>
<dbReference type="InterPro" id="IPR054179">
    <property type="entry name" value="PSD13_N"/>
</dbReference>
<dbReference type="GO" id="GO:0005198">
    <property type="term" value="F:structural molecule activity"/>
    <property type="evidence" value="ECO:0007669"/>
    <property type="project" value="TreeGrafter"/>
</dbReference>
<name>A0AAN8KGV3_PATCE</name>
<dbReference type="InterPro" id="IPR000717">
    <property type="entry name" value="PCI_dom"/>
</dbReference>
<evidence type="ECO:0000256" key="3">
    <source>
        <dbReference type="ARBA" id="ARBA00011441"/>
    </source>
</evidence>
<dbReference type="InterPro" id="IPR035298">
    <property type="entry name" value="PSMD13"/>
</dbReference>
<evidence type="ECO:0000256" key="6">
    <source>
        <dbReference type="ARBA" id="ARBA00029749"/>
    </source>
</evidence>
<accession>A0AAN8KGV3</accession>
<dbReference type="PANTHER" id="PTHR10539:SF0">
    <property type="entry name" value="26S PROTEASOME NON-ATPASE REGULATORY SUBUNIT 13"/>
    <property type="match status" value="1"/>
</dbReference>
<evidence type="ECO:0000256" key="4">
    <source>
        <dbReference type="ARBA" id="ARBA00015732"/>
    </source>
</evidence>
<dbReference type="GO" id="GO:0005634">
    <property type="term" value="C:nucleus"/>
    <property type="evidence" value="ECO:0007669"/>
    <property type="project" value="TreeGrafter"/>
</dbReference>
<dbReference type="SMART" id="SM00088">
    <property type="entry name" value="PINT"/>
    <property type="match status" value="1"/>
</dbReference>
<keyword evidence="11" id="KW-1185">Reference proteome</keyword>
<dbReference type="Pfam" id="PF01399">
    <property type="entry name" value="PCI"/>
    <property type="match status" value="1"/>
</dbReference>
<evidence type="ECO:0000256" key="7">
    <source>
        <dbReference type="ARBA" id="ARBA00031303"/>
    </source>
</evidence>
<dbReference type="PROSITE" id="PS50250">
    <property type="entry name" value="PCI"/>
    <property type="match status" value="1"/>
</dbReference>
<comment type="subunit">
    <text evidence="3">Component of the 19S proteasome regulatory particle complex. The 26S proteasome consists of a 20S core particle (CP) and two 19S regulatory subunits (RP). The regulatory particle is made of a lid composed of 9 subunits including PSMD13, a base containing 6 ATPases and few additional components.</text>
</comment>
<dbReference type="EMBL" id="JAZGQO010000001">
    <property type="protein sequence ID" value="KAK6194798.1"/>
    <property type="molecule type" value="Genomic_DNA"/>
</dbReference>
<evidence type="ECO:0000256" key="8">
    <source>
        <dbReference type="ARBA" id="ARBA00032323"/>
    </source>
</evidence>
<dbReference type="AlphaFoldDB" id="A0AAN8KGV3"/>
<evidence type="ECO:0000259" key="9">
    <source>
        <dbReference type="PROSITE" id="PS50250"/>
    </source>
</evidence>
<proteinExistence type="inferred from homology"/>
<comment type="similarity">
    <text evidence="2">Belongs to the proteasome subunit S11 family.</text>
</comment>
<gene>
    <name evidence="10" type="ORF">SNE40_000353</name>
</gene>
<protein>
    <recommendedName>
        <fullName evidence="4">26S proteasome non-ATPase regulatory subunit 13</fullName>
    </recommendedName>
    <alternativeName>
        <fullName evidence="6">26S proteasome regulatory subunit RPN9</fullName>
    </alternativeName>
    <alternativeName>
        <fullName evidence="8">26S proteasome regulatory subunit S11</fullName>
    </alternativeName>
    <alternativeName>
        <fullName evidence="7">26S proteasome regulatory subunit p40.5</fullName>
    </alternativeName>
</protein>
<dbReference type="PANTHER" id="PTHR10539">
    <property type="entry name" value="26S PROTEASOME NON-ATPASE REGULATORY SUBUNIT 13"/>
    <property type="match status" value="1"/>
</dbReference>
<dbReference type="InterPro" id="IPR036390">
    <property type="entry name" value="WH_DNA-bd_sf"/>
</dbReference>
<dbReference type="GO" id="GO:0008541">
    <property type="term" value="C:proteasome regulatory particle, lid subcomplex"/>
    <property type="evidence" value="ECO:0007669"/>
    <property type="project" value="TreeGrafter"/>
</dbReference>